<dbReference type="AlphaFoldDB" id="A0AAN6Z2V0"/>
<dbReference type="Proteomes" id="UP001302602">
    <property type="component" value="Unassembled WGS sequence"/>
</dbReference>
<sequence>MSVFPQSLRPNRHPISHIICKHTGHRRTGRAGYHTEMWLAWLAISLSFTILGKEENTRDTGQMMPTLRTEGLSKGD</sequence>
<dbReference type="RefSeq" id="XP_062646614.1">
    <property type="nucleotide sequence ID" value="XM_062793149.1"/>
</dbReference>
<reference evidence="2" key="2">
    <citation type="submission" date="2023-05" db="EMBL/GenBank/DDBJ databases">
        <authorList>
            <consortium name="Lawrence Berkeley National Laboratory"/>
            <person name="Steindorff A."/>
            <person name="Hensen N."/>
            <person name="Bonometti L."/>
            <person name="Westerberg I."/>
            <person name="Brannstrom I.O."/>
            <person name="Guillou S."/>
            <person name="Cros-Aarteil S."/>
            <person name="Calhoun S."/>
            <person name="Haridas S."/>
            <person name="Kuo A."/>
            <person name="Mondo S."/>
            <person name="Pangilinan J."/>
            <person name="Riley R."/>
            <person name="Labutti K."/>
            <person name="Andreopoulos B."/>
            <person name="Lipzen A."/>
            <person name="Chen C."/>
            <person name="Yanf M."/>
            <person name="Daum C."/>
            <person name="Ng V."/>
            <person name="Clum A."/>
            <person name="Ohm R."/>
            <person name="Martin F."/>
            <person name="Silar P."/>
            <person name="Natvig D."/>
            <person name="Lalanne C."/>
            <person name="Gautier V."/>
            <person name="Ament-Velasquez S.L."/>
            <person name="Kruys A."/>
            <person name="Hutchinson M.I."/>
            <person name="Powell A.J."/>
            <person name="Barry K."/>
            <person name="Miller A.N."/>
            <person name="Grigoriev I.V."/>
            <person name="Debuchy R."/>
            <person name="Gladieux P."/>
            <person name="Thoren M.H."/>
            <person name="Johannesson H."/>
        </authorList>
    </citation>
    <scope>NUCLEOTIDE SEQUENCE</scope>
    <source>
        <strain evidence="2">CBS 731.68</strain>
    </source>
</reference>
<protein>
    <submittedName>
        <fullName evidence="2">Uncharacterized protein</fullName>
    </submittedName>
</protein>
<comment type="caution">
    <text evidence="2">The sequence shown here is derived from an EMBL/GenBank/DDBJ whole genome shotgun (WGS) entry which is preliminary data.</text>
</comment>
<evidence type="ECO:0000256" key="1">
    <source>
        <dbReference type="SAM" id="MobiDB-lite"/>
    </source>
</evidence>
<dbReference type="EMBL" id="MU853230">
    <property type="protein sequence ID" value="KAK4122843.1"/>
    <property type="molecule type" value="Genomic_DNA"/>
</dbReference>
<evidence type="ECO:0000313" key="2">
    <source>
        <dbReference type="EMBL" id="KAK4122843.1"/>
    </source>
</evidence>
<reference evidence="2" key="1">
    <citation type="journal article" date="2023" name="Mol. Phylogenet. Evol.">
        <title>Genome-scale phylogeny and comparative genomics of the fungal order Sordariales.</title>
        <authorList>
            <person name="Hensen N."/>
            <person name="Bonometti L."/>
            <person name="Westerberg I."/>
            <person name="Brannstrom I.O."/>
            <person name="Guillou S."/>
            <person name="Cros-Aarteil S."/>
            <person name="Calhoun S."/>
            <person name="Haridas S."/>
            <person name="Kuo A."/>
            <person name="Mondo S."/>
            <person name="Pangilinan J."/>
            <person name="Riley R."/>
            <person name="LaButti K."/>
            <person name="Andreopoulos B."/>
            <person name="Lipzen A."/>
            <person name="Chen C."/>
            <person name="Yan M."/>
            <person name="Daum C."/>
            <person name="Ng V."/>
            <person name="Clum A."/>
            <person name="Steindorff A."/>
            <person name="Ohm R.A."/>
            <person name="Martin F."/>
            <person name="Silar P."/>
            <person name="Natvig D.O."/>
            <person name="Lalanne C."/>
            <person name="Gautier V."/>
            <person name="Ament-Velasquez S.L."/>
            <person name="Kruys A."/>
            <person name="Hutchinson M.I."/>
            <person name="Powell A.J."/>
            <person name="Barry K."/>
            <person name="Miller A.N."/>
            <person name="Grigoriev I.V."/>
            <person name="Debuchy R."/>
            <person name="Gladieux P."/>
            <person name="Hiltunen Thoren M."/>
            <person name="Johannesson H."/>
        </authorList>
    </citation>
    <scope>NUCLEOTIDE SEQUENCE</scope>
    <source>
        <strain evidence="2">CBS 731.68</strain>
    </source>
</reference>
<accession>A0AAN6Z2V0</accession>
<proteinExistence type="predicted"/>
<feature type="region of interest" description="Disordered" evidence="1">
    <location>
        <begin position="57"/>
        <end position="76"/>
    </location>
</feature>
<dbReference type="GeneID" id="87829918"/>
<name>A0AAN6Z2V0_9PEZI</name>
<gene>
    <name evidence="2" type="ORF">N657DRAFT_646597</name>
</gene>
<organism evidence="2 3">
    <name type="scientific">Parathielavia appendiculata</name>
    <dbReference type="NCBI Taxonomy" id="2587402"/>
    <lineage>
        <taxon>Eukaryota</taxon>
        <taxon>Fungi</taxon>
        <taxon>Dikarya</taxon>
        <taxon>Ascomycota</taxon>
        <taxon>Pezizomycotina</taxon>
        <taxon>Sordariomycetes</taxon>
        <taxon>Sordariomycetidae</taxon>
        <taxon>Sordariales</taxon>
        <taxon>Chaetomiaceae</taxon>
        <taxon>Parathielavia</taxon>
    </lineage>
</organism>
<keyword evidence="3" id="KW-1185">Reference proteome</keyword>
<evidence type="ECO:0000313" key="3">
    <source>
        <dbReference type="Proteomes" id="UP001302602"/>
    </source>
</evidence>